<comment type="similarity">
    <text evidence="1">Belongs to the short-chain dehydrogenases/reductases (SDR) family.</text>
</comment>
<dbReference type="EMBL" id="JAGEOK010000008">
    <property type="protein sequence ID" value="MBO2438548.1"/>
    <property type="molecule type" value="Genomic_DNA"/>
</dbReference>
<dbReference type="SUPFAM" id="SSF51735">
    <property type="entry name" value="NAD(P)-binding Rossmann-fold domains"/>
    <property type="match status" value="1"/>
</dbReference>
<dbReference type="PANTHER" id="PTHR42760">
    <property type="entry name" value="SHORT-CHAIN DEHYDROGENASES/REDUCTASES FAMILY MEMBER"/>
    <property type="match status" value="1"/>
</dbReference>
<accession>A0ABS3QYP7</accession>
<dbReference type="InterPro" id="IPR036291">
    <property type="entry name" value="NAD(P)-bd_dom_sf"/>
</dbReference>
<organism evidence="2 3">
    <name type="scientific">Actinomadura nitritigenes</name>
    <dbReference type="NCBI Taxonomy" id="134602"/>
    <lineage>
        <taxon>Bacteria</taxon>
        <taxon>Bacillati</taxon>
        <taxon>Actinomycetota</taxon>
        <taxon>Actinomycetes</taxon>
        <taxon>Streptosporangiales</taxon>
        <taxon>Thermomonosporaceae</taxon>
        <taxon>Actinomadura</taxon>
    </lineage>
</organism>
<keyword evidence="3" id="KW-1185">Reference proteome</keyword>
<evidence type="ECO:0000313" key="3">
    <source>
        <dbReference type="Proteomes" id="UP000666915"/>
    </source>
</evidence>
<evidence type="ECO:0000256" key="1">
    <source>
        <dbReference type="ARBA" id="ARBA00006484"/>
    </source>
</evidence>
<comment type="caution">
    <text evidence="2">The sequence shown here is derived from an EMBL/GenBank/DDBJ whole genome shotgun (WGS) entry which is preliminary data.</text>
</comment>
<proteinExistence type="inferred from homology"/>
<gene>
    <name evidence="2" type="ORF">J4557_13575</name>
</gene>
<dbReference type="PRINTS" id="PR00081">
    <property type="entry name" value="GDHRDH"/>
</dbReference>
<evidence type="ECO:0000313" key="2">
    <source>
        <dbReference type="EMBL" id="MBO2438548.1"/>
    </source>
</evidence>
<dbReference type="Gene3D" id="3.40.50.720">
    <property type="entry name" value="NAD(P)-binding Rossmann-like Domain"/>
    <property type="match status" value="1"/>
</dbReference>
<dbReference type="InterPro" id="IPR002347">
    <property type="entry name" value="SDR_fam"/>
</dbReference>
<name>A0ABS3QYP7_9ACTN</name>
<dbReference type="Proteomes" id="UP000666915">
    <property type="component" value="Unassembled WGS sequence"/>
</dbReference>
<dbReference type="Pfam" id="PF13561">
    <property type="entry name" value="adh_short_C2"/>
    <property type="match status" value="1"/>
</dbReference>
<sequence length="248" mass="25532">MALALVTGAGGVLGAAVARRLASRGHLVALNDRPDRPVGELAAELDGIAAPADVSDPDAVRDMVEHIERRTGDHIGILVANAAYSTLAPFAEHDLDDWWRVVDVNLGGTFACAQAVLPGMVERGGGRMVLVSSEWGVVGRPDATAHSASKAGIIALAKSLGRELAPLGIAVNAIAPSMVGTRLMEVDAAAAGVTAEEIRARYAARVPLGRIAAPEEIAAAIAFLADDRLPALVGQILHVNGGTTRTRA</sequence>
<reference evidence="2 3" key="1">
    <citation type="submission" date="2021-03" db="EMBL/GenBank/DDBJ databases">
        <authorList>
            <person name="Kanchanasin P."/>
            <person name="Saeng-In P."/>
            <person name="Phongsopitanun W."/>
            <person name="Yuki M."/>
            <person name="Kudo T."/>
            <person name="Ohkuma M."/>
            <person name="Tanasupawat S."/>
        </authorList>
    </citation>
    <scope>NUCLEOTIDE SEQUENCE [LARGE SCALE GENOMIC DNA]</scope>
    <source>
        <strain evidence="2 3">L46</strain>
    </source>
</reference>
<dbReference type="PANTHER" id="PTHR42760:SF40">
    <property type="entry name" value="3-OXOACYL-[ACYL-CARRIER-PROTEIN] REDUCTASE, CHLOROPLASTIC"/>
    <property type="match status" value="1"/>
</dbReference>
<dbReference type="RefSeq" id="WP_208266882.1">
    <property type="nucleotide sequence ID" value="NZ_BAAAGM010000012.1"/>
</dbReference>
<dbReference type="PRINTS" id="PR00080">
    <property type="entry name" value="SDRFAMILY"/>
</dbReference>
<protein>
    <submittedName>
        <fullName evidence="2">SDR family oxidoreductase</fullName>
    </submittedName>
</protein>